<proteinExistence type="predicted"/>
<organism evidence="2 3">
    <name type="scientific">Mycena metata</name>
    <dbReference type="NCBI Taxonomy" id="1033252"/>
    <lineage>
        <taxon>Eukaryota</taxon>
        <taxon>Fungi</taxon>
        <taxon>Dikarya</taxon>
        <taxon>Basidiomycota</taxon>
        <taxon>Agaricomycotina</taxon>
        <taxon>Agaricomycetes</taxon>
        <taxon>Agaricomycetidae</taxon>
        <taxon>Agaricales</taxon>
        <taxon>Marasmiineae</taxon>
        <taxon>Mycenaceae</taxon>
        <taxon>Mycena</taxon>
    </lineage>
</organism>
<reference evidence="2" key="1">
    <citation type="submission" date="2023-03" db="EMBL/GenBank/DDBJ databases">
        <title>Massive genome expansion in bonnet fungi (Mycena s.s.) driven by repeated elements and novel gene families across ecological guilds.</title>
        <authorList>
            <consortium name="Lawrence Berkeley National Laboratory"/>
            <person name="Harder C.B."/>
            <person name="Miyauchi S."/>
            <person name="Viragh M."/>
            <person name="Kuo A."/>
            <person name="Thoen E."/>
            <person name="Andreopoulos B."/>
            <person name="Lu D."/>
            <person name="Skrede I."/>
            <person name="Drula E."/>
            <person name="Henrissat B."/>
            <person name="Morin E."/>
            <person name="Kohler A."/>
            <person name="Barry K."/>
            <person name="LaButti K."/>
            <person name="Morin E."/>
            <person name="Salamov A."/>
            <person name="Lipzen A."/>
            <person name="Mereny Z."/>
            <person name="Hegedus B."/>
            <person name="Baldrian P."/>
            <person name="Stursova M."/>
            <person name="Weitz H."/>
            <person name="Taylor A."/>
            <person name="Grigoriev I.V."/>
            <person name="Nagy L.G."/>
            <person name="Martin F."/>
            <person name="Kauserud H."/>
        </authorList>
    </citation>
    <scope>NUCLEOTIDE SEQUENCE</scope>
    <source>
        <strain evidence="2">CBHHK182m</strain>
    </source>
</reference>
<protein>
    <submittedName>
        <fullName evidence="2">Uncharacterized protein</fullName>
    </submittedName>
</protein>
<dbReference type="EMBL" id="JARKIB010000149">
    <property type="protein sequence ID" value="KAJ7731858.1"/>
    <property type="molecule type" value="Genomic_DNA"/>
</dbReference>
<feature type="region of interest" description="Disordered" evidence="1">
    <location>
        <begin position="1"/>
        <end position="33"/>
    </location>
</feature>
<dbReference type="AlphaFoldDB" id="A0AAD7I0I1"/>
<gene>
    <name evidence="2" type="ORF">B0H16DRAFT_1468857</name>
</gene>
<comment type="caution">
    <text evidence="2">The sequence shown here is derived from an EMBL/GenBank/DDBJ whole genome shotgun (WGS) entry which is preliminary data.</text>
</comment>
<name>A0AAD7I0I1_9AGAR</name>
<dbReference type="Proteomes" id="UP001215598">
    <property type="component" value="Unassembled WGS sequence"/>
</dbReference>
<evidence type="ECO:0000313" key="3">
    <source>
        <dbReference type="Proteomes" id="UP001215598"/>
    </source>
</evidence>
<evidence type="ECO:0000313" key="2">
    <source>
        <dbReference type="EMBL" id="KAJ7731858.1"/>
    </source>
</evidence>
<accession>A0AAD7I0I1</accession>
<sequence>MQPAGGLGLRDATQMTGPATCQRPRLKGNTGRSTIHEGRFQPLEEGMHLKSVNLNVVQQLKINPEVTLRGFGGIRQRAIGKFPCHLKRAMLKTPQSWGHSNTQDVRSSRFFSSKYFTGRVSIVARYSINPRSIMIKPSPYYLLGLPLGPIISVGQADLTPKWLQVACQGVYGSQGLHLIPDEFCGDSTHNSVHTSAKANELKVLVTRFRLHLFPAAHRLPPASDLRSTSGSIEPTFLKLAVELKLNSDLPRLRPGMLQNLLIAHLPNPRNVSPDREVIVCGFGPREGQIENP</sequence>
<keyword evidence="3" id="KW-1185">Reference proteome</keyword>
<evidence type="ECO:0000256" key="1">
    <source>
        <dbReference type="SAM" id="MobiDB-lite"/>
    </source>
</evidence>